<dbReference type="OrthoDB" id="7560678at2"/>
<gene>
    <name evidence="2" type="ORF">SAMN05444145_11253</name>
</gene>
<dbReference type="InterPro" id="IPR001296">
    <property type="entry name" value="Glyco_trans_1"/>
</dbReference>
<evidence type="ECO:0000313" key="2">
    <source>
        <dbReference type="EMBL" id="SEB00010.1"/>
    </source>
</evidence>
<keyword evidence="3" id="KW-1185">Reference proteome</keyword>
<protein>
    <submittedName>
        <fullName evidence="2">Glycosyl transferases group 1</fullName>
    </submittedName>
</protein>
<dbReference type="AlphaFoldDB" id="A0A1H4FT47"/>
<feature type="domain" description="Glycosyl transferase family 1" evidence="1">
    <location>
        <begin position="162"/>
        <end position="276"/>
    </location>
</feature>
<dbReference type="STRING" id="1033731.SAMN05444145_11253"/>
<accession>A0A1H4FT47</accession>
<keyword evidence="2" id="KW-0808">Transferase</keyword>
<dbReference type="RefSeq" id="WP_010266306.1">
    <property type="nucleotide sequence ID" value="NZ_CAEG01000019.1"/>
</dbReference>
<reference evidence="2 3" key="1">
    <citation type="submission" date="2016-10" db="EMBL/GenBank/DDBJ databases">
        <authorList>
            <person name="de Groot N.N."/>
        </authorList>
    </citation>
    <scope>NUCLEOTIDE SEQUENCE [LARGE SCALE GENOMIC DNA]</scope>
    <source>
        <strain evidence="2 3">DSM 25383</strain>
    </source>
</reference>
<dbReference type="Pfam" id="PF00534">
    <property type="entry name" value="Glycos_transf_1"/>
    <property type="match status" value="1"/>
</dbReference>
<dbReference type="Proteomes" id="UP000183253">
    <property type="component" value="Unassembled WGS sequence"/>
</dbReference>
<dbReference type="SUPFAM" id="SSF53756">
    <property type="entry name" value="UDP-Glycosyltransferase/glycogen phosphorylase"/>
    <property type="match status" value="1"/>
</dbReference>
<evidence type="ECO:0000259" key="1">
    <source>
        <dbReference type="Pfam" id="PF00534"/>
    </source>
</evidence>
<dbReference type="EMBL" id="FNRI01000012">
    <property type="protein sequence ID" value="SEB00010.1"/>
    <property type="molecule type" value="Genomic_DNA"/>
</dbReference>
<dbReference type="PANTHER" id="PTHR12526:SF630">
    <property type="entry name" value="GLYCOSYLTRANSFERASE"/>
    <property type="match status" value="1"/>
</dbReference>
<evidence type="ECO:0000313" key="3">
    <source>
        <dbReference type="Proteomes" id="UP000183253"/>
    </source>
</evidence>
<proteinExistence type="predicted"/>
<sequence>MEALHLLNSLKHGGGENVAFNYAQVLATLNVSSTFVGRTASEEYERMISPMVKISHKLSGGLIRKSDLVFVHSNVNLLRLLAFRLLPLGWKHKKIVYIQHLNYPLWKFRLLAVLINLLCTDFIRITPVTEKQVSRYIRVKTHFIVNFYLNKYPEKEWTHLKNDIRAKLAIDPAQTVVTFSAVFKPGKNVGEFIALADAMKQRKDMTFLLIGDGPEADLVRSYHGDNLIWLGFVNDVERYLIASDIYMFLSKFEMMPMALLEAVNTDKRIIAYKTPINDFVLAGRTYDAITPELLFDSEIPCGAELMKYDRVYARRMLAELIQL</sequence>
<dbReference type="PANTHER" id="PTHR12526">
    <property type="entry name" value="GLYCOSYLTRANSFERASE"/>
    <property type="match status" value="1"/>
</dbReference>
<dbReference type="Gene3D" id="3.40.50.2000">
    <property type="entry name" value="Glycogen Phosphorylase B"/>
    <property type="match status" value="2"/>
</dbReference>
<name>A0A1H4FT47_9BACT</name>
<dbReference type="GO" id="GO:0016740">
    <property type="term" value="F:transferase activity"/>
    <property type="evidence" value="ECO:0007669"/>
    <property type="project" value="UniProtKB-KW"/>
</dbReference>
<organism evidence="2 3">
    <name type="scientific">Alistipes timonensis JC136</name>
    <dbReference type="NCBI Taxonomy" id="1033731"/>
    <lineage>
        <taxon>Bacteria</taxon>
        <taxon>Pseudomonadati</taxon>
        <taxon>Bacteroidota</taxon>
        <taxon>Bacteroidia</taxon>
        <taxon>Bacteroidales</taxon>
        <taxon>Rikenellaceae</taxon>
        <taxon>Alistipes</taxon>
    </lineage>
</organism>